<evidence type="ECO:0000259" key="7">
    <source>
        <dbReference type="PROSITE" id="PS51144"/>
    </source>
</evidence>
<dbReference type="InterPro" id="IPR023561">
    <property type="entry name" value="Carbonic_anhydrase_a-class"/>
</dbReference>
<protein>
    <recommendedName>
        <fullName evidence="2">carbonic anhydrase</fullName>
        <ecNumber evidence="2">4.2.1.1</ecNumber>
    </recommendedName>
</protein>
<dbReference type="PROSITE" id="PS51144">
    <property type="entry name" value="ALPHA_CA_2"/>
    <property type="match status" value="1"/>
</dbReference>
<dbReference type="PANTHER" id="PTHR18952:SF265">
    <property type="entry name" value="CARBONIC ANHYDRASE"/>
    <property type="match status" value="1"/>
</dbReference>
<dbReference type="Gene3D" id="3.10.200.10">
    <property type="entry name" value="Alpha carbonic anhydrase"/>
    <property type="match status" value="1"/>
</dbReference>
<accession>A0A9P0Q325</accession>
<dbReference type="SUPFAM" id="SSF51069">
    <property type="entry name" value="Carbonic anhydrase"/>
    <property type="match status" value="1"/>
</dbReference>
<dbReference type="PANTHER" id="PTHR18952">
    <property type="entry name" value="CARBONIC ANHYDRASE"/>
    <property type="match status" value="1"/>
</dbReference>
<evidence type="ECO:0000313" key="8">
    <source>
        <dbReference type="EMBL" id="CAH2004075.1"/>
    </source>
</evidence>
<evidence type="ECO:0000256" key="1">
    <source>
        <dbReference type="ARBA" id="ARBA00010718"/>
    </source>
</evidence>
<name>A0A9P0Q325_ACAOB</name>
<evidence type="ECO:0000256" key="4">
    <source>
        <dbReference type="ARBA" id="ARBA00022833"/>
    </source>
</evidence>
<reference evidence="8" key="1">
    <citation type="submission" date="2022-03" db="EMBL/GenBank/DDBJ databases">
        <authorList>
            <person name="Sayadi A."/>
        </authorList>
    </citation>
    <scope>NUCLEOTIDE SEQUENCE</scope>
</reference>
<dbReference type="OrthoDB" id="429145at2759"/>
<dbReference type="GO" id="GO:0008270">
    <property type="term" value="F:zinc ion binding"/>
    <property type="evidence" value="ECO:0007669"/>
    <property type="project" value="InterPro"/>
</dbReference>
<evidence type="ECO:0000256" key="2">
    <source>
        <dbReference type="ARBA" id="ARBA00012925"/>
    </source>
</evidence>
<dbReference type="EC" id="4.2.1.1" evidence="2"/>
<dbReference type="Proteomes" id="UP001152888">
    <property type="component" value="Unassembled WGS sequence"/>
</dbReference>
<evidence type="ECO:0000256" key="3">
    <source>
        <dbReference type="ARBA" id="ARBA00022723"/>
    </source>
</evidence>
<comment type="similarity">
    <text evidence="1">Belongs to the alpha-carbonic anhydrase family.</text>
</comment>
<gene>
    <name evidence="8" type="ORF">ACAOBT_LOCUS27791</name>
</gene>
<dbReference type="GO" id="GO:0004089">
    <property type="term" value="F:carbonate dehydratase activity"/>
    <property type="evidence" value="ECO:0007669"/>
    <property type="project" value="UniProtKB-EC"/>
</dbReference>
<dbReference type="SMART" id="SM01057">
    <property type="entry name" value="Carb_anhydrase"/>
    <property type="match status" value="1"/>
</dbReference>
<evidence type="ECO:0000256" key="5">
    <source>
        <dbReference type="ARBA" id="ARBA00023239"/>
    </source>
</evidence>
<evidence type="ECO:0000256" key="6">
    <source>
        <dbReference type="ARBA" id="ARBA00048348"/>
    </source>
</evidence>
<comment type="catalytic activity">
    <reaction evidence="6">
        <text>hydrogencarbonate + H(+) = CO2 + H2O</text>
        <dbReference type="Rhea" id="RHEA:10748"/>
        <dbReference type="ChEBI" id="CHEBI:15377"/>
        <dbReference type="ChEBI" id="CHEBI:15378"/>
        <dbReference type="ChEBI" id="CHEBI:16526"/>
        <dbReference type="ChEBI" id="CHEBI:17544"/>
        <dbReference type="EC" id="4.2.1.1"/>
    </reaction>
</comment>
<comment type="caution">
    <text evidence="8">The sequence shown here is derived from an EMBL/GenBank/DDBJ whole genome shotgun (WGS) entry which is preliminary data.</text>
</comment>
<keyword evidence="9" id="KW-1185">Reference proteome</keyword>
<dbReference type="AlphaFoldDB" id="A0A9P0Q325"/>
<sequence length="152" mass="17208">MLLLEGISQLYKFKLIVQNVISPGWVPKYVNGGGGRNSRFVEIYKESSLPKIFPPLVLHNYSSMYTVFVENTGHSIKIDLRSDDEECEQGDLPAISGSLLQGRYILKNVHFHWEADHVINGRMFPLEGHFVHLPENPDSGDTSVVLSVFYET</sequence>
<dbReference type="InterPro" id="IPR001148">
    <property type="entry name" value="CA_dom"/>
</dbReference>
<feature type="domain" description="Alpha-carbonic anhydrase" evidence="7">
    <location>
        <begin position="9"/>
        <end position="152"/>
    </location>
</feature>
<proteinExistence type="inferred from homology"/>
<dbReference type="Pfam" id="PF00194">
    <property type="entry name" value="Carb_anhydrase"/>
    <property type="match status" value="1"/>
</dbReference>
<keyword evidence="3" id="KW-0479">Metal-binding</keyword>
<dbReference type="EMBL" id="CAKOFQ010007570">
    <property type="protein sequence ID" value="CAH2004075.1"/>
    <property type="molecule type" value="Genomic_DNA"/>
</dbReference>
<organism evidence="8 9">
    <name type="scientific">Acanthoscelides obtectus</name>
    <name type="common">Bean weevil</name>
    <name type="synonym">Bruchus obtectus</name>
    <dbReference type="NCBI Taxonomy" id="200917"/>
    <lineage>
        <taxon>Eukaryota</taxon>
        <taxon>Metazoa</taxon>
        <taxon>Ecdysozoa</taxon>
        <taxon>Arthropoda</taxon>
        <taxon>Hexapoda</taxon>
        <taxon>Insecta</taxon>
        <taxon>Pterygota</taxon>
        <taxon>Neoptera</taxon>
        <taxon>Endopterygota</taxon>
        <taxon>Coleoptera</taxon>
        <taxon>Polyphaga</taxon>
        <taxon>Cucujiformia</taxon>
        <taxon>Chrysomeloidea</taxon>
        <taxon>Chrysomelidae</taxon>
        <taxon>Bruchinae</taxon>
        <taxon>Bruchini</taxon>
        <taxon>Acanthoscelides</taxon>
    </lineage>
</organism>
<evidence type="ECO:0000313" key="9">
    <source>
        <dbReference type="Proteomes" id="UP001152888"/>
    </source>
</evidence>
<dbReference type="InterPro" id="IPR036398">
    <property type="entry name" value="CA_dom_sf"/>
</dbReference>
<keyword evidence="4" id="KW-0862">Zinc</keyword>
<keyword evidence="5" id="KW-0456">Lyase</keyword>